<protein>
    <submittedName>
        <fullName evidence="11">Type II secretion system protein N</fullName>
    </submittedName>
</protein>
<evidence type="ECO:0000256" key="1">
    <source>
        <dbReference type="ARBA" id="ARBA00004533"/>
    </source>
</evidence>
<comment type="caution">
    <text evidence="11">The sequence shown here is derived from an EMBL/GenBank/DDBJ whole genome shotgun (WGS) entry which is preliminary data.</text>
</comment>
<dbReference type="Gene3D" id="2.30.30.830">
    <property type="match status" value="1"/>
</dbReference>
<dbReference type="EMBL" id="JBBEST010000010">
    <property type="protein sequence ID" value="MFM1348264.1"/>
    <property type="molecule type" value="Genomic_DNA"/>
</dbReference>
<evidence type="ECO:0000256" key="7">
    <source>
        <dbReference type="ARBA" id="ARBA00022989"/>
    </source>
</evidence>
<evidence type="ECO:0000256" key="8">
    <source>
        <dbReference type="ARBA" id="ARBA00023136"/>
    </source>
</evidence>
<keyword evidence="8 9" id="KW-0472">Membrane</keyword>
<keyword evidence="6" id="KW-0653">Protein transport</keyword>
<proteinExistence type="predicted"/>
<name>A0ABW9F1R2_9GAMM</name>
<keyword evidence="3" id="KW-1003">Cell membrane</keyword>
<accession>A0ABW9F1R2</accession>
<keyword evidence="7 9" id="KW-1133">Transmembrane helix</keyword>
<dbReference type="Proteomes" id="UP001629523">
    <property type="component" value="Unassembled WGS sequence"/>
</dbReference>
<dbReference type="RefSeq" id="WP_077295507.1">
    <property type="nucleotide sequence ID" value="NZ_JBBEST010000010.1"/>
</dbReference>
<keyword evidence="2" id="KW-0813">Transport</keyword>
<evidence type="ECO:0000256" key="6">
    <source>
        <dbReference type="ARBA" id="ARBA00022927"/>
    </source>
</evidence>
<evidence type="ECO:0000313" key="11">
    <source>
        <dbReference type="EMBL" id="MFM1348264.1"/>
    </source>
</evidence>
<reference evidence="11 12" key="1">
    <citation type="journal article" date="2024" name="Infect. Genet. Evol.">
        <title>Characteristics and comparative genome analysis of Yersinia enterocolitica and related species associated with human infections in Switzerland 2019-2023.</title>
        <authorList>
            <person name="Stevens M.J.A."/>
            <person name="Horlbog J.A."/>
            <person name="Diethelm A."/>
            <person name="Stephan R."/>
            <person name="Nuesch-Inderbinen M."/>
        </authorList>
    </citation>
    <scope>NUCLEOTIDE SEQUENCE [LARGE SCALE GENOMIC DNA]</scope>
    <source>
        <strain evidence="11 12">N20-0302</strain>
    </source>
</reference>
<evidence type="ECO:0000256" key="9">
    <source>
        <dbReference type="SAM" id="Phobius"/>
    </source>
</evidence>
<sequence length="168" mass="19306">MLSVLNRISIAPYKLLVNRRVYLLGGVITICIFYQIIIGYNIITGKQKRIIPVLYEESHAWHKNNKLKMINEIKNRSVFKENFNDKNNLKILKNKTDIINSPSYTGIIKLVGVLEYTEESSSIAILELNGKQNLYSIGDKIDNSTIIKILKDKVIISENKSYYSLIIL</sequence>
<gene>
    <name evidence="11" type="ORF">WFP14_17085</name>
</gene>
<evidence type="ECO:0000256" key="2">
    <source>
        <dbReference type="ARBA" id="ARBA00022448"/>
    </source>
</evidence>
<keyword evidence="5 9" id="KW-0812">Transmembrane</keyword>
<feature type="transmembrane region" description="Helical" evidence="9">
    <location>
        <begin position="21"/>
        <end position="43"/>
    </location>
</feature>
<dbReference type="Pfam" id="PF11356">
    <property type="entry name" value="T2SSC"/>
    <property type="match status" value="1"/>
</dbReference>
<evidence type="ECO:0000256" key="4">
    <source>
        <dbReference type="ARBA" id="ARBA00022519"/>
    </source>
</evidence>
<evidence type="ECO:0000256" key="3">
    <source>
        <dbReference type="ARBA" id="ARBA00022475"/>
    </source>
</evidence>
<evidence type="ECO:0000259" key="10">
    <source>
        <dbReference type="Pfam" id="PF11356"/>
    </source>
</evidence>
<keyword evidence="12" id="KW-1185">Reference proteome</keyword>
<keyword evidence="4" id="KW-0997">Cell inner membrane</keyword>
<feature type="domain" description="Type II secretion system protein GspC N-terminal" evidence="10">
    <location>
        <begin position="97"/>
        <end position="165"/>
    </location>
</feature>
<dbReference type="InterPro" id="IPR024961">
    <property type="entry name" value="T2SS_GspC_N"/>
</dbReference>
<evidence type="ECO:0000256" key="5">
    <source>
        <dbReference type="ARBA" id="ARBA00022692"/>
    </source>
</evidence>
<comment type="subcellular location">
    <subcellularLocation>
        <location evidence="1">Cell inner membrane</location>
    </subcellularLocation>
</comment>
<organism evidence="11 12">
    <name type="scientific">Yersinia proxima</name>
    <dbReference type="NCBI Taxonomy" id="2890316"/>
    <lineage>
        <taxon>Bacteria</taxon>
        <taxon>Pseudomonadati</taxon>
        <taxon>Pseudomonadota</taxon>
        <taxon>Gammaproteobacteria</taxon>
        <taxon>Enterobacterales</taxon>
        <taxon>Yersiniaceae</taxon>
        <taxon>Yersinia</taxon>
    </lineage>
</organism>
<evidence type="ECO:0000313" key="12">
    <source>
        <dbReference type="Proteomes" id="UP001629523"/>
    </source>
</evidence>